<dbReference type="Pfam" id="PF13489">
    <property type="entry name" value="Methyltransf_23"/>
    <property type="match status" value="1"/>
</dbReference>
<dbReference type="EMBL" id="JADJEV010000003">
    <property type="protein sequence ID" value="MBK6973354.1"/>
    <property type="molecule type" value="Genomic_DNA"/>
</dbReference>
<dbReference type="Gene3D" id="3.40.50.150">
    <property type="entry name" value="Vaccinia Virus protein VP39"/>
    <property type="match status" value="1"/>
</dbReference>
<protein>
    <submittedName>
        <fullName evidence="1">Class I SAM-dependent methyltransferase</fullName>
    </submittedName>
</protein>
<evidence type="ECO:0000313" key="2">
    <source>
        <dbReference type="Proteomes" id="UP000807785"/>
    </source>
</evidence>
<name>A0A9D7E3E5_9PROT</name>
<sequence length="198" mass="22673">MMDAPAIHDFVFPARIARFLKDRAFDPARSILDLGCGRRKFPGAIGVDSFPGADADVTHDLNRFPYPFAGGVADLVILRHVIEHLDDVIGTMREIARLLRPGGHAFILTPHFSDATSWIDPTHRWHLATRSIEEATRGLLELRMRYVKLRKPWRRLGLESLVNNAPFQARVPRRIVSWENDWRFLVRGGEMSCLLERI</sequence>
<evidence type="ECO:0000313" key="1">
    <source>
        <dbReference type="EMBL" id="MBK6973354.1"/>
    </source>
</evidence>
<proteinExistence type="predicted"/>
<reference evidence="1" key="1">
    <citation type="submission" date="2020-10" db="EMBL/GenBank/DDBJ databases">
        <title>Connecting structure to function with the recovery of over 1000 high-quality activated sludge metagenome-assembled genomes encoding full-length rRNA genes using long-read sequencing.</title>
        <authorList>
            <person name="Singleton C.M."/>
            <person name="Petriglieri F."/>
            <person name="Kristensen J.M."/>
            <person name="Kirkegaard R.H."/>
            <person name="Michaelsen T.Y."/>
            <person name="Andersen M.H."/>
            <person name="Karst S.M."/>
            <person name="Dueholm M.S."/>
            <person name="Nielsen P.H."/>
            <person name="Albertsen M."/>
        </authorList>
    </citation>
    <scope>NUCLEOTIDE SEQUENCE</scope>
    <source>
        <strain evidence="1">Bjer_18-Q3-R1-45_BAT3C.347</strain>
    </source>
</reference>
<organism evidence="1 2">
    <name type="scientific">Candidatus Methylophosphatis roskildensis</name>
    <dbReference type="NCBI Taxonomy" id="2899263"/>
    <lineage>
        <taxon>Bacteria</taxon>
        <taxon>Pseudomonadati</taxon>
        <taxon>Pseudomonadota</taxon>
        <taxon>Betaproteobacteria</taxon>
        <taxon>Nitrosomonadales</taxon>
        <taxon>Sterolibacteriaceae</taxon>
        <taxon>Candidatus Methylophosphatis</taxon>
    </lineage>
</organism>
<gene>
    <name evidence="1" type="ORF">IPH26_10560</name>
</gene>
<dbReference type="SUPFAM" id="SSF53335">
    <property type="entry name" value="S-adenosyl-L-methionine-dependent methyltransferases"/>
    <property type="match status" value="1"/>
</dbReference>
<comment type="caution">
    <text evidence="1">The sequence shown here is derived from an EMBL/GenBank/DDBJ whole genome shotgun (WGS) entry which is preliminary data.</text>
</comment>
<dbReference type="GO" id="GO:0008168">
    <property type="term" value="F:methyltransferase activity"/>
    <property type="evidence" value="ECO:0007669"/>
    <property type="project" value="UniProtKB-KW"/>
</dbReference>
<keyword evidence="1" id="KW-0808">Transferase</keyword>
<dbReference type="Proteomes" id="UP000807785">
    <property type="component" value="Unassembled WGS sequence"/>
</dbReference>
<dbReference type="InterPro" id="IPR029063">
    <property type="entry name" value="SAM-dependent_MTases_sf"/>
</dbReference>
<keyword evidence="1" id="KW-0489">Methyltransferase</keyword>
<accession>A0A9D7E3E5</accession>
<dbReference type="GO" id="GO:0032259">
    <property type="term" value="P:methylation"/>
    <property type="evidence" value="ECO:0007669"/>
    <property type="project" value="UniProtKB-KW"/>
</dbReference>
<dbReference type="AlphaFoldDB" id="A0A9D7E3E5"/>